<protein>
    <submittedName>
        <fullName evidence="1">Uncharacterized protein</fullName>
    </submittedName>
</protein>
<organism evidence="1 2">
    <name type="scientific">Araneus ventricosus</name>
    <name type="common">Orbweaver spider</name>
    <name type="synonym">Epeira ventricosa</name>
    <dbReference type="NCBI Taxonomy" id="182803"/>
    <lineage>
        <taxon>Eukaryota</taxon>
        <taxon>Metazoa</taxon>
        <taxon>Ecdysozoa</taxon>
        <taxon>Arthropoda</taxon>
        <taxon>Chelicerata</taxon>
        <taxon>Arachnida</taxon>
        <taxon>Araneae</taxon>
        <taxon>Araneomorphae</taxon>
        <taxon>Entelegynae</taxon>
        <taxon>Araneoidea</taxon>
        <taxon>Araneidae</taxon>
        <taxon>Araneus</taxon>
    </lineage>
</organism>
<accession>A0A4Y2CK30</accession>
<evidence type="ECO:0000313" key="1">
    <source>
        <dbReference type="EMBL" id="GBM04088.1"/>
    </source>
</evidence>
<reference evidence="1 2" key="1">
    <citation type="journal article" date="2019" name="Sci. Rep.">
        <title>Orb-weaving spider Araneus ventricosus genome elucidates the spidroin gene catalogue.</title>
        <authorList>
            <person name="Kono N."/>
            <person name="Nakamura H."/>
            <person name="Ohtoshi R."/>
            <person name="Moran D.A.P."/>
            <person name="Shinohara A."/>
            <person name="Yoshida Y."/>
            <person name="Fujiwara M."/>
            <person name="Mori M."/>
            <person name="Tomita M."/>
            <person name="Arakawa K."/>
        </authorList>
    </citation>
    <scope>NUCLEOTIDE SEQUENCE [LARGE SCALE GENOMIC DNA]</scope>
</reference>
<proteinExistence type="predicted"/>
<comment type="caution">
    <text evidence="1">The sequence shown here is derived from an EMBL/GenBank/DDBJ whole genome shotgun (WGS) entry which is preliminary data.</text>
</comment>
<dbReference type="EMBL" id="BGPR01000198">
    <property type="protein sequence ID" value="GBM04088.1"/>
    <property type="molecule type" value="Genomic_DNA"/>
</dbReference>
<keyword evidence="2" id="KW-1185">Reference proteome</keyword>
<evidence type="ECO:0000313" key="2">
    <source>
        <dbReference type="Proteomes" id="UP000499080"/>
    </source>
</evidence>
<name>A0A4Y2CK30_ARAVE</name>
<gene>
    <name evidence="1" type="ORF">AVEN_247957_1</name>
</gene>
<sequence length="123" mass="13488">MGSKYLPPVKVRTSFGRGRAVVGDDNYDSGLSTRAIAAAVIQFPRVPRQDEGSYVKVNPTMDEPSVPRCIEKALKQLCLSLVKDFTEGPEELVLESHFHQGVSLYGALVLVKSFRVSPCTCVM</sequence>
<dbReference type="AlphaFoldDB" id="A0A4Y2CK30"/>
<dbReference type="Proteomes" id="UP000499080">
    <property type="component" value="Unassembled WGS sequence"/>
</dbReference>